<sequence length="65" mass="7742">MINELMAGTKKEFYTARELADKLGVNIMTIYRYIDKGKLKAYKLGKEFRIERTEFERFMSKAKVK</sequence>
<dbReference type="AlphaFoldDB" id="A0A1G2T4Z9"/>
<gene>
    <name evidence="2" type="ORF">A2758_01225</name>
</gene>
<accession>A0A1G2T4Z9</accession>
<dbReference type="InterPro" id="IPR009061">
    <property type="entry name" value="DNA-bd_dom_put_sf"/>
</dbReference>
<dbReference type="InterPro" id="IPR041657">
    <property type="entry name" value="HTH_17"/>
</dbReference>
<evidence type="ECO:0000313" key="2">
    <source>
        <dbReference type="EMBL" id="OHA91879.1"/>
    </source>
</evidence>
<dbReference type="Pfam" id="PF12728">
    <property type="entry name" value="HTH_17"/>
    <property type="match status" value="1"/>
</dbReference>
<dbReference type="InterPro" id="IPR010093">
    <property type="entry name" value="SinI_DNA-bd"/>
</dbReference>
<dbReference type="GO" id="GO:0003677">
    <property type="term" value="F:DNA binding"/>
    <property type="evidence" value="ECO:0007669"/>
    <property type="project" value="InterPro"/>
</dbReference>
<proteinExistence type="predicted"/>
<dbReference type="NCBIfam" id="TIGR01764">
    <property type="entry name" value="excise"/>
    <property type="match status" value="1"/>
</dbReference>
<name>A0A1G2T4Z9_9BACT</name>
<dbReference type="Proteomes" id="UP000178612">
    <property type="component" value="Unassembled WGS sequence"/>
</dbReference>
<protein>
    <recommendedName>
        <fullName evidence="1">Helix-turn-helix domain-containing protein</fullName>
    </recommendedName>
</protein>
<reference evidence="2 3" key="1">
    <citation type="journal article" date="2016" name="Nat. Commun.">
        <title>Thousands of microbial genomes shed light on interconnected biogeochemical processes in an aquifer system.</title>
        <authorList>
            <person name="Anantharaman K."/>
            <person name="Brown C.T."/>
            <person name="Hug L.A."/>
            <person name="Sharon I."/>
            <person name="Castelle C.J."/>
            <person name="Probst A.J."/>
            <person name="Thomas B.C."/>
            <person name="Singh A."/>
            <person name="Wilkins M.J."/>
            <person name="Karaoz U."/>
            <person name="Brodie E.L."/>
            <person name="Williams K.H."/>
            <person name="Hubbard S.S."/>
            <person name="Banfield J.F."/>
        </authorList>
    </citation>
    <scope>NUCLEOTIDE SEQUENCE [LARGE SCALE GENOMIC DNA]</scope>
</reference>
<evidence type="ECO:0000259" key="1">
    <source>
        <dbReference type="Pfam" id="PF12728"/>
    </source>
</evidence>
<organism evidence="2 3">
    <name type="scientific">Candidatus Zambryskibacteria bacterium RIFCSPHIGHO2_01_FULL_49_18</name>
    <dbReference type="NCBI Taxonomy" id="1802740"/>
    <lineage>
        <taxon>Bacteria</taxon>
        <taxon>Candidatus Zambryskiibacteriota</taxon>
    </lineage>
</organism>
<comment type="caution">
    <text evidence="2">The sequence shown here is derived from an EMBL/GenBank/DDBJ whole genome shotgun (WGS) entry which is preliminary data.</text>
</comment>
<feature type="domain" description="Helix-turn-helix" evidence="1">
    <location>
        <begin position="13"/>
        <end position="61"/>
    </location>
</feature>
<evidence type="ECO:0000313" key="3">
    <source>
        <dbReference type="Proteomes" id="UP000178612"/>
    </source>
</evidence>
<dbReference type="EMBL" id="MHVJ01000004">
    <property type="protein sequence ID" value="OHA91879.1"/>
    <property type="molecule type" value="Genomic_DNA"/>
</dbReference>
<dbReference type="SUPFAM" id="SSF46955">
    <property type="entry name" value="Putative DNA-binding domain"/>
    <property type="match status" value="1"/>
</dbReference>